<reference evidence="2" key="1">
    <citation type="submission" date="2023-05" db="EMBL/GenBank/DDBJ databases">
        <title>Whole genome sequence of Commensalibacter sp.</title>
        <authorList>
            <person name="Charoenyingcharoen P."/>
            <person name="Yukphan P."/>
        </authorList>
    </citation>
    <scope>NUCLEOTIDE SEQUENCE</scope>
    <source>
        <strain evidence="2">TBRC 10068</strain>
    </source>
</reference>
<dbReference type="RefSeq" id="WP_281463535.1">
    <property type="nucleotide sequence ID" value="NZ_JASBAN010000003.1"/>
</dbReference>
<protein>
    <recommendedName>
        <fullName evidence="4">Conjugal transfer protein TrbH</fullName>
    </recommendedName>
</protein>
<dbReference type="PROSITE" id="PS51257">
    <property type="entry name" value="PROKAR_LIPOPROTEIN"/>
    <property type="match status" value="1"/>
</dbReference>
<evidence type="ECO:0000313" key="2">
    <source>
        <dbReference type="EMBL" id="MDI2113884.1"/>
    </source>
</evidence>
<accession>A0ABT6QAF2</accession>
<gene>
    <name evidence="2" type="ORF">QJV33_11450</name>
</gene>
<organism evidence="2 3">
    <name type="scientific">Commensalibacter nepenthis</name>
    <dbReference type="NCBI Taxonomy" id="3043872"/>
    <lineage>
        <taxon>Bacteria</taxon>
        <taxon>Pseudomonadati</taxon>
        <taxon>Pseudomonadota</taxon>
        <taxon>Alphaproteobacteria</taxon>
        <taxon>Acetobacterales</taxon>
        <taxon>Acetobacteraceae</taxon>
    </lineage>
</organism>
<name>A0ABT6QAF2_9PROT</name>
<evidence type="ECO:0008006" key="4">
    <source>
        <dbReference type="Google" id="ProtNLM"/>
    </source>
</evidence>
<feature type="signal peptide" evidence="1">
    <location>
        <begin position="1"/>
        <end position="19"/>
    </location>
</feature>
<evidence type="ECO:0000256" key="1">
    <source>
        <dbReference type="SAM" id="SignalP"/>
    </source>
</evidence>
<dbReference type="Proteomes" id="UP001431775">
    <property type="component" value="Unassembled WGS sequence"/>
</dbReference>
<feature type="chain" id="PRO_5047058494" description="Conjugal transfer protein TrbH" evidence="1">
    <location>
        <begin position="20"/>
        <end position="145"/>
    </location>
</feature>
<dbReference type="EMBL" id="JASBAN010000003">
    <property type="protein sequence ID" value="MDI2113884.1"/>
    <property type="molecule type" value="Genomic_DNA"/>
</dbReference>
<comment type="caution">
    <text evidence="2">The sequence shown here is derived from an EMBL/GenBank/DDBJ whole genome shotgun (WGS) entry which is preliminary data.</text>
</comment>
<keyword evidence="1" id="KW-0732">Signal</keyword>
<keyword evidence="3" id="KW-1185">Reference proteome</keyword>
<evidence type="ECO:0000313" key="3">
    <source>
        <dbReference type="Proteomes" id="UP001431775"/>
    </source>
</evidence>
<sequence length="145" mass="16464">MKINKIFFIFTLLALSACSTYNPKSSYSENVQQQSYSVISNDIAKYTSTVLPAGSALIWVNPAPQNNELNQSIENALRQYGFAIAPSSTARPQNAYEIRYWIEPDDKYNQSIMVRMFIKNKLISRVFSKAQDGNFIPNSPYSVME</sequence>
<proteinExistence type="predicted"/>